<name>A0A9P5S3H3_9FUNG</name>
<protein>
    <submittedName>
        <fullName evidence="1">Uncharacterized protein</fullName>
    </submittedName>
</protein>
<accession>A0A9P5S3H3</accession>
<reference evidence="1" key="1">
    <citation type="journal article" date="2020" name="Fungal Divers.">
        <title>Resolving the Mortierellaceae phylogeny through synthesis of multi-gene phylogenetics and phylogenomics.</title>
        <authorList>
            <person name="Vandepol N."/>
            <person name="Liber J."/>
            <person name="Desiro A."/>
            <person name="Na H."/>
            <person name="Kennedy M."/>
            <person name="Barry K."/>
            <person name="Grigoriev I.V."/>
            <person name="Miller A.N."/>
            <person name="O'Donnell K."/>
            <person name="Stajich J.E."/>
            <person name="Bonito G."/>
        </authorList>
    </citation>
    <scope>NUCLEOTIDE SEQUENCE</scope>
    <source>
        <strain evidence="1">NRRL 6426</strain>
    </source>
</reference>
<sequence>MAHVRAKIAVVIRDLGVNLLVEQIHVQEFADAIVELDLHFDMCSHVIVKDIHAEVKPHAVSSIKSICRSR</sequence>
<dbReference type="OrthoDB" id="2424660at2759"/>
<comment type="caution">
    <text evidence="1">The sequence shown here is derived from an EMBL/GenBank/DDBJ whole genome shotgun (WGS) entry which is preliminary data.</text>
</comment>
<dbReference type="AlphaFoldDB" id="A0A9P5S3H3"/>
<dbReference type="EMBL" id="JAAAUQ010000296">
    <property type="protein sequence ID" value="KAF9151764.1"/>
    <property type="molecule type" value="Genomic_DNA"/>
</dbReference>
<keyword evidence="2" id="KW-1185">Reference proteome</keyword>
<dbReference type="Proteomes" id="UP000748756">
    <property type="component" value="Unassembled WGS sequence"/>
</dbReference>
<organism evidence="1 2">
    <name type="scientific">Linnemannia schmuckeri</name>
    <dbReference type="NCBI Taxonomy" id="64567"/>
    <lineage>
        <taxon>Eukaryota</taxon>
        <taxon>Fungi</taxon>
        <taxon>Fungi incertae sedis</taxon>
        <taxon>Mucoromycota</taxon>
        <taxon>Mortierellomycotina</taxon>
        <taxon>Mortierellomycetes</taxon>
        <taxon>Mortierellales</taxon>
        <taxon>Mortierellaceae</taxon>
        <taxon>Linnemannia</taxon>
    </lineage>
</organism>
<proteinExistence type="predicted"/>
<evidence type="ECO:0000313" key="1">
    <source>
        <dbReference type="EMBL" id="KAF9151764.1"/>
    </source>
</evidence>
<gene>
    <name evidence="1" type="ORF">BG015_006250</name>
</gene>
<evidence type="ECO:0000313" key="2">
    <source>
        <dbReference type="Proteomes" id="UP000748756"/>
    </source>
</evidence>